<name>A0AAU7TSL7_9GAMM</name>
<dbReference type="AlphaFoldDB" id="A0AAU7TSL7"/>
<proteinExistence type="predicted"/>
<accession>A0AAU7TSL7</accession>
<evidence type="ECO:0000313" key="2">
    <source>
        <dbReference type="EMBL" id="XBV43598.1"/>
    </source>
</evidence>
<dbReference type="RefSeq" id="WP_158238614.1">
    <property type="nucleotide sequence ID" value="NZ_CP158292.1"/>
</dbReference>
<protein>
    <submittedName>
        <fullName evidence="2">Uncharacterized protein</fullName>
    </submittedName>
</protein>
<organism evidence="2">
    <name type="scientific">Pantoea sp. BJ2</name>
    <dbReference type="NCBI Taxonomy" id="3141322"/>
    <lineage>
        <taxon>Bacteria</taxon>
        <taxon>Pseudomonadati</taxon>
        <taxon>Pseudomonadota</taxon>
        <taxon>Gammaproteobacteria</taxon>
        <taxon>Enterobacterales</taxon>
        <taxon>Erwiniaceae</taxon>
        <taxon>Pantoea</taxon>
    </lineage>
</organism>
<reference evidence="2" key="1">
    <citation type="submission" date="2024-06" db="EMBL/GenBank/DDBJ databases">
        <title>Multiomics insights into the TNT degradation mechanism by Pantoea sp. BJ2 isolated from an ammunition destruction site.</title>
        <authorList>
            <person name="Luo J."/>
        </authorList>
    </citation>
    <scope>NUCLEOTIDE SEQUENCE</scope>
    <source>
        <strain evidence="2">BJ2</strain>
    </source>
</reference>
<gene>
    <name evidence="2" type="ORF">AAF463_13365</name>
</gene>
<feature type="region of interest" description="Disordered" evidence="1">
    <location>
        <begin position="1"/>
        <end position="27"/>
    </location>
</feature>
<evidence type="ECO:0000256" key="1">
    <source>
        <dbReference type="SAM" id="MobiDB-lite"/>
    </source>
</evidence>
<dbReference type="EMBL" id="CP158292">
    <property type="protein sequence ID" value="XBV43598.1"/>
    <property type="molecule type" value="Genomic_DNA"/>
</dbReference>
<sequence>MNQINRFPMTFTPSEGGKNGKHAKTKRCPSFVKVRRVNWASLIFGGRLKDSAHKGGNNEFSN</sequence>